<keyword evidence="3" id="KW-1185">Reference proteome</keyword>
<feature type="signal peptide" evidence="1">
    <location>
        <begin position="1"/>
        <end position="25"/>
    </location>
</feature>
<accession>A0A8J3CQS4</accession>
<dbReference type="AlphaFoldDB" id="A0A8J3CQS4"/>
<gene>
    <name evidence="2" type="ORF">GCM10009069_13510</name>
</gene>
<comment type="caution">
    <text evidence="2">The sequence shown here is derived from an EMBL/GenBank/DDBJ whole genome shotgun (WGS) entry which is preliminary data.</text>
</comment>
<sequence>MSMTLRLLSSAIAFGAMAVATNASAFCGFYVAKADTDLFNQSSKVAMMRDGDRTVITMANDYEGEPEEFAIVIPVPTIITKDQVHVSDPALLAHLDVYTAPRLVEYFDDNPCNRMQYETEMRVFRALPQAVSETVEDAAEALGVTIEEEFTVGEYDILILSAKESDGLQTWLEQNGYKVPEKAKQTLSSYIKQDMKFFVAKVNLEARADSGNEYLRPIAVAFESPKFMLPIRLGTVNAQGNQDMFVYMLTRGGQVETTNYRTQKIPTDQEIPPYVKDEFGDFYKSMFHTAAERDGGHGVFMEYAWDMNWCDPCAADPMSDEQLQELGVFWLDNGATDIPQPQPRIRPRPQSKDVFVTRLHVRYDAESFPEDLKFKTTGNRDNFQGRYVMRHAYDGEMVCEAAADYKKQVNARRETEINTLANLTGWTRKNIRKKVEDDTGFFTMDDSAPKHRWWSKLWGSE</sequence>
<evidence type="ECO:0008006" key="4">
    <source>
        <dbReference type="Google" id="ProtNLM"/>
    </source>
</evidence>
<dbReference type="PIRSF" id="PIRSF026449">
    <property type="entry name" value="UCP026449"/>
    <property type="match status" value="1"/>
</dbReference>
<name>A0A8J3CQS4_9PROT</name>
<reference evidence="2" key="1">
    <citation type="journal article" date="2014" name="Int. J. Syst. Evol. Microbiol.">
        <title>Complete genome sequence of Corynebacterium casei LMG S-19264T (=DSM 44701T), isolated from a smear-ripened cheese.</title>
        <authorList>
            <consortium name="US DOE Joint Genome Institute (JGI-PGF)"/>
            <person name="Walter F."/>
            <person name="Albersmeier A."/>
            <person name="Kalinowski J."/>
            <person name="Ruckert C."/>
        </authorList>
    </citation>
    <scope>NUCLEOTIDE SEQUENCE</scope>
    <source>
        <strain evidence="2">KCTC 32513</strain>
    </source>
</reference>
<dbReference type="EMBL" id="BMZH01000004">
    <property type="protein sequence ID" value="GHA91620.1"/>
    <property type="molecule type" value="Genomic_DNA"/>
</dbReference>
<dbReference type="InterPro" id="IPR016838">
    <property type="entry name" value="UCP026449"/>
</dbReference>
<dbReference type="RefSeq" id="WP_189496732.1">
    <property type="nucleotide sequence ID" value="NZ_BMZH01000004.1"/>
</dbReference>
<evidence type="ECO:0000313" key="2">
    <source>
        <dbReference type="EMBL" id="GHA91620.1"/>
    </source>
</evidence>
<organism evidence="2 3">
    <name type="scientific">Algimonas arctica</name>
    <dbReference type="NCBI Taxonomy" id="1479486"/>
    <lineage>
        <taxon>Bacteria</taxon>
        <taxon>Pseudomonadati</taxon>
        <taxon>Pseudomonadota</taxon>
        <taxon>Alphaproteobacteria</taxon>
        <taxon>Maricaulales</taxon>
        <taxon>Robiginitomaculaceae</taxon>
        <taxon>Algimonas</taxon>
    </lineage>
</organism>
<protein>
    <recommendedName>
        <fullName evidence="4">DUF2330 domain-containing protein</fullName>
    </recommendedName>
</protein>
<evidence type="ECO:0000256" key="1">
    <source>
        <dbReference type="SAM" id="SignalP"/>
    </source>
</evidence>
<reference evidence="2" key="2">
    <citation type="submission" date="2020-09" db="EMBL/GenBank/DDBJ databases">
        <authorList>
            <person name="Sun Q."/>
            <person name="Kim S."/>
        </authorList>
    </citation>
    <scope>NUCLEOTIDE SEQUENCE</scope>
    <source>
        <strain evidence="2">KCTC 32513</strain>
    </source>
</reference>
<evidence type="ECO:0000313" key="3">
    <source>
        <dbReference type="Proteomes" id="UP000634004"/>
    </source>
</evidence>
<feature type="chain" id="PRO_5035173971" description="DUF2330 domain-containing protein" evidence="1">
    <location>
        <begin position="26"/>
        <end position="461"/>
    </location>
</feature>
<proteinExistence type="predicted"/>
<dbReference type="InterPro" id="IPR019283">
    <property type="entry name" value="DUF2330"/>
</dbReference>
<keyword evidence="1" id="KW-0732">Signal</keyword>
<dbReference type="Pfam" id="PF10092">
    <property type="entry name" value="DUF2330"/>
    <property type="match status" value="1"/>
</dbReference>
<dbReference type="Proteomes" id="UP000634004">
    <property type="component" value="Unassembled WGS sequence"/>
</dbReference>